<dbReference type="Proteomes" id="UP001208794">
    <property type="component" value="Unassembled WGS sequence"/>
</dbReference>
<dbReference type="Pfam" id="PF00551">
    <property type="entry name" value="Formyl_trans_N"/>
    <property type="match status" value="1"/>
</dbReference>
<reference evidence="3 4" key="1">
    <citation type="submission" date="2022-06" db="EMBL/GenBank/DDBJ databases">
        <title>Leptospira isolates from biofilms formed at urban environments.</title>
        <authorList>
            <person name="Ribeiro P.S."/>
            <person name="Sousa T."/>
            <person name="Carvalho N."/>
            <person name="Aburjaile F."/>
            <person name="Neves F."/>
            <person name="Oliveira D."/>
            <person name="Blanco L."/>
            <person name="Lima J."/>
            <person name="Costa F."/>
            <person name="Brenig B."/>
            <person name="Soares S."/>
            <person name="Ramos R."/>
            <person name="Goes-Neto A."/>
            <person name="Matiuzzi M."/>
            <person name="Azevedo V."/>
            <person name="Ristow P."/>
        </authorList>
    </citation>
    <scope>NUCLEOTIDE SEQUENCE [LARGE SCALE GENOMIC DNA]</scope>
    <source>
        <strain evidence="3 4">VSF14</strain>
    </source>
</reference>
<dbReference type="InterPro" id="IPR036477">
    <property type="entry name" value="Formyl_transf_N_sf"/>
</dbReference>
<dbReference type="RefSeq" id="WP_265357630.1">
    <property type="nucleotide sequence ID" value="NZ_JAMQPR010000001.1"/>
</dbReference>
<organism evidence="3 4">
    <name type="scientific">Leptospira paudalimensis</name>
    <dbReference type="NCBI Taxonomy" id="2950024"/>
    <lineage>
        <taxon>Bacteria</taxon>
        <taxon>Pseudomonadati</taxon>
        <taxon>Spirochaetota</taxon>
        <taxon>Spirochaetia</taxon>
        <taxon>Leptospirales</taxon>
        <taxon>Leptospiraceae</taxon>
        <taxon>Leptospira</taxon>
    </lineage>
</organism>
<proteinExistence type="predicted"/>
<dbReference type="InterPro" id="IPR005793">
    <property type="entry name" value="Formyl_trans_C"/>
</dbReference>
<dbReference type="InterPro" id="IPR002376">
    <property type="entry name" value="Formyl_transf_N"/>
</dbReference>
<comment type="caution">
    <text evidence="3">The sequence shown here is derived from an EMBL/GenBank/DDBJ whole genome shotgun (WGS) entry which is preliminary data.</text>
</comment>
<protein>
    <submittedName>
        <fullName evidence="3">Methionyl-tRNA formyltransferase</fullName>
    </submittedName>
</protein>
<evidence type="ECO:0000313" key="3">
    <source>
        <dbReference type="EMBL" id="MCW7503704.1"/>
    </source>
</evidence>
<dbReference type="Gene3D" id="3.40.50.12230">
    <property type="match status" value="1"/>
</dbReference>
<dbReference type="PANTHER" id="PTHR11138">
    <property type="entry name" value="METHIONYL-TRNA FORMYLTRANSFERASE"/>
    <property type="match status" value="1"/>
</dbReference>
<evidence type="ECO:0000313" key="4">
    <source>
        <dbReference type="Proteomes" id="UP001208794"/>
    </source>
</evidence>
<name>A0ABT3M693_9LEPT</name>
<feature type="domain" description="Formyl transferase C-terminal" evidence="2">
    <location>
        <begin position="197"/>
        <end position="278"/>
    </location>
</feature>
<dbReference type="EMBL" id="JAMQPR010000001">
    <property type="protein sequence ID" value="MCW7503704.1"/>
    <property type="molecule type" value="Genomic_DNA"/>
</dbReference>
<dbReference type="SUPFAM" id="SSF50486">
    <property type="entry name" value="FMT C-terminal domain-like"/>
    <property type="match status" value="1"/>
</dbReference>
<keyword evidence="4" id="KW-1185">Reference proteome</keyword>
<accession>A0ABT3M693</accession>
<dbReference type="InterPro" id="IPR011034">
    <property type="entry name" value="Formyl_transferase-like_C_sf"/>
</dbReference>
<evidence type="ECO:0000259" key="1">
    <source>
        <dbReference type="Pfam" id="PF00551"/>
    </source>
</evidence>
<dbReference type="SUPFAM" id="SSF53328">
    <property type="entry name" value="Formyltransferase"/>
    <property type="match status" value="1"/>
</dbReference>
<dbReference type="Pfam" id="PF02911">
    <property type="entry name" value="Formyl_trans_C"/>
    <property type="match status" value="1"/>
</dbReference>
<sequence>MNEVIFCGFGALGQSCLSELINAGLNVTHVLTHKELKSDSVDTLALENKIPFYYSDLRKDQILLHELKSKKIKYLISVNYRYIIPNQLLNSAEYPLNIHGSLLPKYRGRAPHIWAIINGEAFTGVTCHIMEATVDTGPIYSQIKIPISAETTGNDIINEFKAIYPKVLSETLEKIDNQYIPTPQKEEEATYFGKRIPEMGYIDILKSKKSILNFVRAQTRPYPGAYYFLPTGEKIIIYKISEFNSNENQTNLFLGSIRKFNEGYLIGVSDGILIITEYEII</sequence>
<feature type="domain" description="Formyl transferase N-terminal" evidence="1">
    <location>
        <begin position="34"/>
        <end position="171"/>
    </location>
</feature>
<dbReference type="PANTHER" id="PTHR11138:SF5">
    <property type="entry name" value="METHIONYL-TRNA FORMYLTRANSFERASE, MITOCHONDRIAL"/>
    <property type="match status" value="1"/>
</dbReference>
<gene>
    <name evidence="3" type="ORF">ND855_06160</name>
</gene>
<evidence type="ECO:0000259" key="2">
    <source>
        <dbReference type="Pfam" id="PF02911"/>
    </source>
</evidence>